<keyword evidence="2" id="KW-1185">Reference proteome</keyword>
<comment type="caution">
    <text evidence="1">The sequence shown here is derived from an EMBL/GenBank/DDBJ whole genome shotgun (WGS) entry which is preliminary data.</text>
</comment>
<evidence type="ECO:0000313" key="1">
    <source>
        <dbReference type="EMBL" id="PVY43708.1"/>
    </source>
</evidence>
<organism evidence="1 2">
    <name type="scientific">Pontibacter virosus</name>
    <dbReference type="NCBI Taxonomy" id="1765052"/>
    <lineage>
        <taxon>Bacteria</taxon>
        <taxon>Pseudomonadati</taxon>
        <taxon>Bacteroidota</taxon>
        <taxon>Cytophagia</taxon>
        <taxon>Cytophagales</taxon>
        <taxon>Hymenobacteraceae</taxon>
        <taxon>Pontibacter</taxon>
    </lineage>
</organism>
<name>A0A2U1B4Y7_9BACT</name>
<accession>A0A2U1B4Y7</accession>
<sequence length="44" mass="4932">MFTLLKKGIKTGSLAANTVSSQAFKSSFGTKHTTTYYKAYYYIL</sequence>
<dbReference type="EMBL" id="QEKI01000001">
    <property type="protein sequence ID" value="PVY43708.1"/>
    <property type="molecule type" value="Genomic_DNA"/>
</dbReference>
<dbReference type="AlphaFoldDB" id="A0A2U1B4Y7"/>
<dbReference type="Proteomes" id="UP000245466">
    <property type="component" value="Unassembled WGS sequence"/>
</dbReference>
<gene>
    <name evidence="1" type="ORF">C8E01_10164</name>
</gene>
<protein>
    <submittedName>
        <fullName evidence="1">Uncharacterized protein</fullName>
    </submittedName>
</protein>
<evidence type="ECO:0000313" key="2">
    <source>
        <dbReference type="Proteomes" id="UP000245466"/>
    </source>
</evidence>
<proteinExistence type="predicted"/>
<reference evidence="1 2" key="1">
    <citation type="submission" date="2018-04" db="EMBL/GenBank/DDBJ databases">
        <title>Genomic Encyclopedia of Type Strains, Phase IV (KMG-IV): sequencing the most valuable type-strain genomes for metagenomic binning, comparative biology and taxonomic classification.</title>
        <authorList>
            <person name="Goeker M."/>
        </authorList>
    </citation>
    <scope>NUCLEOTIDE SEQUENCE [LARGE SCALE GENOMIC DNA]</scope>
    <source>
        <strain evidence="1 2">DSM 100231</strain>
    </source>
</reference>